<evidence type="ECO:0000313" key="5">
    <source>
        <dbReference type="EMBL" id="PSK60300.1"/>
    </source>
</evidence>
<evidence type="ECO:0000313" key="6">
    <source>
        <dbReference type="Proteomes" id="UP000243723"/>
    </source>
</evidence>
<dbReference type="GO" id="GO:0000981">
    <property type="term" value="F:DNA-binding transcription factor activity, RNA polymerase II-specific"/>
    <property type="evidence" value="ECO:0007669"/>
    <property type="project" value="InterPro"/>
</dbReference>
<dbReference type="PROSITE" id="PS00463">
    <property type="entry name" value="ZN2_CY6_FUNGAL_1"/>
    <property type="match status" value="1"/>
</dbReference>
<dbReference type="STRING" id="40998.A0A2P8AIJ4"/>
<comment type="subcellular location">
    <subcellularLocation>
        <location evidence="1">Nucleus</location>
    </subcellularLocation>
</comment>
<dbReference type="Pfam" id="PF00172">
    <property type="entry name" value="Zn_clus"/>
    <property type="match status" value="1"/>
</dbReference>
<gene>
    <name evidence="5" type="ORF">B9Z65_450</name>
</gene>
<keyword evidence="6" id="KW-1185">Reference proteome</keyword>
<dbReference type="SMART" id="SM00066">
    <property type="entry name" value="GAL4"/>
    <property type="match status" value="1"/>
</dbReference>
<dbReference type="Gene3D" id="4.10.240.10">
    <property type="entry name" value="Zn(2)-C6 fungal-type DNA-binding domain"/>
    <property type="match status" value="1"/>
</dbReference>
<dbReference type="Pfam" id="PF11951">
    <property type="entry name" value="Fungal_trans_2"/>
    <property type="match status" value="1"/>
</dbReference>
<dbReference type="InterPro" id="IPR021858">
    <property type="entry name" value="Fun_TF"/>
</dbReference>
<dbReference type="InterPro" id="IPR036864">
    <property type="entry name" value="Zn2-C6_fun-type_DNA-bd_sf"/>
</dbReference>
<accession>A0A2P8AIJ4</accession>
<dbReference type="Proteomes" id="UP000243723">
    <property type="component" value="Unassembled WGS sequence"/>
</dbReference>
<dbReference type="PROSITE" id="PS50048">
    <property type="entry name" value="ZN2_CY6_FUNGAL_2"/>
    <property type="match status" value="1"/>
</dbReference>
<dbReference type="SUPFAM" id="SSF57701">
    <property type="entry name" value="Zn2/Cys6 DNA-binding domain"/>
    <property type="match status" value="1"/>
</dbReference>
<dbReference type="GO" id="GO:0005634">
    <property type="term" value="C:nucleus"/>
    <property type="evidence" value="ECO:0007669"/>
    <property type="project" value="UniProtKB-SubCell"/>
</dbReference>
<evidence type="ECO:0000256" key="3">
    <source>
        <dbReference type="SAM" id="MobiDB-lite"/>
    </source>
</evidence>
<dbReference type="GO" id="GO:0008270">
    <property type="term" value="F:zinc ion binding"/>
    <property type="evidence" value="ECO:0007669"/>
    <property type="project" value="InterPro"/>
</dbReference>
<feature type="compositionally biased region" description="Polar residues" evidence="3">
    <location>
        <begin position="69"/>
        <end position="102"/>
    </location>
</feature>
<dbReference type="CDD" id="cd00067">
    <property type="entry name" value="GAL4"/>
    <property type="match status" value="1"/>
</dbReference>
<feature type="domain" description="Zn(2)-C6 fungal-type" evidence="4">
    <location>
        <begin position="12"/>
        <end position="40"/>
    </location>
</feature>
<dbReference type="OrthoDB" id="4835445at2759"/>
<dbReference type="InterPro" id="IPR001138">
    <property type="entry name" value="Zn2Cys6_DnaBD"/>
</dbReference>
<organism evidence="5 6">
    <name type="scientific">Elsinoe australis</name>
    <dbReference type="NCBI Taxonomy" id="40998"/>
    <lineage>
        <taxon>Eukaryota</taxon>
        <taxon>Fungi</taxon>
        <taxon>Dikarya</taxon>
        <taxon>Ascomycota</taxon>
        <taxon>Pezizomycotina</taxon>
        <taxon>Dothideomycetes</taxon>
        <taxon>Dothideomycetidae</taxon>
        <taxon>Myriangiales</taxon>
        <taxon>Elsinoaceae</taxon>
        <taxon>Elsinoe</taxon>
    </lineage>
</organism>
<evidence type="ECO:0000259" key="4">
    <source>
        <dbReference type="PROSITE" id="PS50048"/>
    </source>
</evidence>
<keyword evidence="2" id="KW-0539">Nucleus</keyword>
<comment type="caution">
    <text evidence="5">The sequence shown here is derived from an EMBL/GenBank/DDBJ whole genome shotgun (WGS) entry which is preliminary data.</text>
</comment>
<proteinExistence type="predicted"/>
<dbReference type="PANTHER" id="PTHR37534">
    <property type="entry name" value="TRANSCRIPTIONAL ACTIVATOR PROTEIN UGA3"/>
    <property type="match status" value="1"/>
</dbReference>
<sequence>MKRTRFTKSHGGCSRCKAKRMKCDETKPSCRACIRAGVECPGFAPQFRWSRKHEKFSQPSQQAKPSQSDESGIAQQNVAERSEVSDQASSSVEHFGDQSSGGLSEPAAPNGTTFDNAMPMDAHIFDWLDMDMAGFDDLSMSMIQQSLAMADYLPPTGLPGQDHMQADPSVAFQATSLTNNDQSTYTGSDRDPPSHTLTLQQQTASDSVSPSQQTNSSPAASGLLGTFYRLSQPSLTARFSGEHFVNHYFTEVCSLYSCFDSPLNPFRTIVSNLWNSSATIYLSIQSLAVAHIANHYLYMAPLGHVKRSQAWKSLQLDLRLHRAGKLPLENVLISLFLLGLSSSWHRPSDLGLKYLFISRNLIQSHLRSDRASQQPLPNEAFYLDALMYWEMLASFVDPIPMMTFPGYGAPIPQVQKDAPQITPHPWAGINSEIHFALAEVGRLLRRRRRSRMYTSPPANERETPWCDDDEQWAVHLEQYLDNIQIPSETGVVDYRDEYTPKSDLLEIAAANRYIGLLELYAAFPHWLEKRITSTGKLSGSIGCTLTAPVDHSGYTDAVDSWLCAIAVHILDHLKDIAISSAACRLQALILVSCASQLSFPDRQLPSDEQQDSRQGQVFDTREFVESRMLALSRKYPQKQYLQMLDIVKESWQRLDDGSPNAHWLDVAHENGWQTMMG</sequence>
<reference evidence="5 6" key="1">
    <citation type="submission" date="2017-05" db="EMBL/GenBank/DDBJ databases">
        <title>Draft genome sequence of Elsinoe australis.</title>
        <authorList>
            <person name="Cheng Q."/>
        </authorList>
    </citation>
    <scope>NUCLEOTIDE SEQUENCE [LARGE SCALE GENOMIC DNA]</scope>
    <source>
        <strain evidence="5 6">NL1</strain>
    </source>
</reference>
<protein>
    <submittedName>
        <fullName evidence="5">Transcriptional activator protein UGA3</fullName>
    </submittedName>
</protein>
<dbReference type="PANTHER" id="PTHR37534:SF11">
    <property type="entry name" value="ZN(II)2CYS6 TRANSCRIPTION FACTOR (EUROFUNG)"/>
    <property type="match status" value="1"/>
</dbReference>
<feature type="region of interest" description="Disordered" evidence="3">
    <location>
        <begin position="51"/>
        <end position="115"/>
    </location>
</feature>
<feature type="compositionally biased region" description="Low complexity" evidence="3">
    <location>
        <begin position="57"/>
        <end position="68"/>
    </location>
</feature>
<dbReference type="EMBL" id="NHZQ01000003">
    <property type="protein sequence ID" value="PSK60300.1"/>
    <property type="molecule type" value="Genomic_DNA"/>
</dbReference>
<dbReference type="AlphaFoldDB" id="A0A2P8AIJ4"/>
<dbReference type="GO" id="GO:0045944">
    <property type="term" value="P:positive regulation of transcription by RNA polymerase II"/>
    <property type="evidence" value="ECO:0007669"/>
    <property type="project" value="TreeGrafter"/>
</dbReference>
<evidence type="ECO:0000256" key="2">
    <source>
        <dbReference type="ARBA" id="ARBA00023242"/>
    </source>
</evidence>
<dbReference type="GO" id="GO:0000976">
    <property type="term" value="F:transcription cis-regulatory region binding"/>
    <property type="evidence" value="ECO:0007669"/>
    <property type="project" value="TreeGrafter"/>
</dbReference>
<name>A0A2P8AIJ4_9PEZI</name>
<evidence type="ECO:0000256" key="1">
    <source>
        <dbReference type="ARBA" id="ARBA00004123"/>
    </source>
</evidence>
<feature type="region of interest" description="Disordered" evidence="3">
    <location>
        <begin position="179"/>
        <end position="218"/>
    </location>
</feature>
<feature type="compositionally biased region" description="Polar residues" evidence="3">
    <location>
        <begin position="195"/>
        <end position="218"/>
    </location>
</feature>